<evidence type="ECO:0000313" key="1">
    <source>
        <dbReference type="EMBL" id="MTD17154.1"/>
    </source>
</evidence>
<dbReference type="CDD" id="cd07820">
    <property type="entry name" value="SRPBCC_3"/>
    <property type="match status" value="1"/>
</dbReference>
<proteinExistence type="predicted"/>
<reference evidence="1 2" key="1">
    <citation type="submission" date="2019-11" db="EMBL/GenBank/DDBJ databases">
        <authorList>
            <person name="Jiang L.-Q."/>
        </authorList>
    </citation>
    <scope>NUCLEOTIDE SEQUENCE [LARGE SCALE GENOMIC DNA]</scope>
    <source>
        <strain evidence="1 2">YIM 132087</strain>
    </source>
</reference>
<keyword evidence="2" id="KW-1185">Reference proteome</keyword>
<dbReference type="EMBL" id="WLYK01000016">
    <property type="protein sequence ID" value="MTD17154.1"/>
    <property type="molecule type" value="Genomic_DNA"/>
</dbReference>
<dbReference type="AlphaFoldDB" id="A0A7K1FWG2"/>
<dbReference type="RefSeq" id="WP_230314128.1">
    <property type="nucleotide sequence ID" value="NZ_WLYK01000016.1"/>
</dbReference>
<evidence type="ECO:0000313" key="2">
    <source>
        <dbReference type="Proteomes" id="UP000460221"/>
    </source>
</evidence>
<sequence length="153" mass="16992">MPLICLETLVPATVEDCFDLSLSVDAHTASMHDSGERIVGGVRSGMMGPGETVSWRAVHFGIPWRMTSRITRYRRPDLFVDEQVAGPFGIWRHAHLFVPDGAGTRMTDVVHFRSPAGLVGDVVDRVFLVRYMTGLLEQRNRWLVAELTGAAGR</sequence>
<comment type="caution">
    <text evidence="1">The sequence shown here is derived from an EMBL/GenBank/DDBJ whole genome shotgun (WGS) entry which is preliminary data.</text>
</comment>
<dbReference type="InterPro" id="IPR023393">
    <property type="entry name" value="START-like_dom_sf"/>
</dbReference>
<organism evidence="1 2">
    <name type="scientific">Nakamurella alba</name>
    <dbReference type="NCBI Taxonomy" id="2665158"/>
    <lineage>
        <taxon>Bacteria</taxon>
        <taxon>Bacillati</taxon>
        <taxon>Actinomycetota</taxon>
        <taxon>Actinomycetes</taxon>
        <taxon>Nakamurellales</taxon>
        <taxon>Nakamurellaceae</taxon>
        <taxon>Nakamurella</taxon>
    </lineage>
</organism>
<protein>
    <submittedName>
        <fullName evidence="1">Cyclase</fullName>
    </submittedName>
</protein>
<dbReference type="Gene3D" id="3.30.530.20">
    <property type="match status" value="1"/>
</dbReference>
<dbReference type="SUPFAM" id="SSF55961">
    <property type="entry name" value="Bet v1-like"/>
    <property type="match status" value="1"/>
</dbReference>
<dbReference type="Proteomes" id="UP000460221">
    <property type="component" value="Unassembled WGS sequence"/>
</dbReference>
<name>A0A7K1FWG2_9ACTN</name>
<gene>
    <name evidence="1" type="ORF">GIS00_24785</name>
</gene>
<accession>A0A7K1FWG2</accession>